<keyword evidence="2" id="KW-1133">Transmembrane helix</keyword>
<evidence type="ECO:0000313" key="4">
    <source>
        <dbReference type="Proteomes" id="UP000325081"/>
    </source>
</evidence>
<accession>A0A5A7QLJ7</accession>
<gene>
    <name evidence="3" type="ORF">STAS_21671</name>
</gene>
<evidence type="ECO:0000256" key="2">
    <source>
        <dbReference type="SAM" id="Phobius"/>
    </source>
</evidence>
<dbReference type="OrthoDB" id="993979at2759"/>
<organism evidence="3 4">
    <name type="scientific">Striga asiatica</name>
    <name type="common">Asiatic witchweed</name>
    <name type="synonym">Buchnera asiatica</name>
    <dbReference type="NCBI Taxonomy" id="4170"/>
    <lineage>
        <taxon>Eukaryota</taxon>
        <taxon>Viridiplantae</taxon>
        <taxon>Streptophyta</taxon>
        <taxon>Embryophyta</taxon>
        <taxon>Tracheophyta</taxon>
        <taxon>Spermatophyta</taxon>
        <taxon>Magnoliopsida</taxon>
        <taxon>eudicotyledons</taxon>
        <taxon>Gunneridae</taxon>
        <taxon>Pentapetalae</taxon>
        <taxon>asterids</taxon>
        <taxon>lamiids</taxon>
        <taxon>Lamiales</taxon>
        <taxon>Orobanchaceae</taxon>
        <taxon>Buchnereae</taxon>
        <taxon>Striga</taxon>
    </lineage>
</organism>
<keyword evidence="4" id="KW-1185">Reference proteome</keyword>
<dbReference type="Proteomes" id="UP000325081">
    <property type="component" value="Unassembled WGS sequence"/>
</dbReference>
<keyword evidence="2" id="KW-0472">Membrane</keyword>
<proteinExistence type="predicted"/>
<sequence>MSQSKGRPGRHESENGPELKCVGQPDYRQDYRIGPQDCRVTFGPSAARVRVYWDCTVGRWLGADTSMGTITSGLVLLVVVLGGVGLGVLIGYNRDPEEGTKNYGIQYQYNEDSILIGYTDRIFSRSSKKQDCVEQSSAEAEYVADALTTSQAIWLRRILGYMGEHQETHALKRHEKGRWVSGLVAMFSARSGVEELENEN</sequence>
<comment type="caution">
    <text evidence="3">The sequence shown here is derived from an EMBL/GenBank/DDBJ whole genome shotgun (WGS) entry which is preliminary data.</text>
</comment>
<dbReference type="EMBL" id="BKCP01007071">
    <property type="protein sequence ID" value="GER44761.1"/>
    <property type="molecule type" value="Genomic_DNA"/>
</dbReference>
<feature type="transmembrane region" description="Helical" evidence="2">
    <location>
        <begin position="70"/>
        <end position="92"/>
    </location>
</feature>
<evidence type="ECO:0000256" key="1">
    <source>
        <dbReference type="SAM" id="MobiDB-lite"/>
    </source>
</evidence>
<protein>
    <submittedName>
        <fullName evidence="3">Dihydroorotate dehydrogenase</fullName>
    </submittedName>
</protein>
<dbReference type="AlphaFoldDB" id="A0A5A7QLJ7"/>
<feature type="region of interest" description="Disordered" evidence="1">
    <location>
        <begin position="1"/>
        <end position="23"/>
    </location>
</feature>
<keyword evidence="2" id="KW-0812">Transmembrane</keyword>
<evidence type="ECO:0000313" key="3">
    <source>
        <dbReference type="EMBL" id="GER44761.1"/>
    </source>
</evidence>
<name>A0A5A7QLJ7_STRAF</name>
<reference evidence="4" key="1">
    <citation type="journal article" date="2019" name="Curr. Biol.">
        <title>Genome Sequence of Striga asiatica Provides Insight into the Evolution of Plant Parasitism.</title>
        <authorList>
            <person name="Yoshida S."/>
            <person name="Kim S."/>
            <person name="Wafula E.K."/>
            <person name="Tanskanen J."/>
            <person name="Kim Y.M."/>
            <person name="Honaas L."/>
            <person name="Yang Z."/>
            <person name="Spallek T."/>
            <person name="Conn C.E."/>
            <person name="Ichihashi Y."/>
            <person name="Cheong K."/>
            <person name="Cui S."/>
            <person name="Der J.P."/>
            <person name="Gundlach H."/>
            <person name="Jiao Y."/>
            <person name="Hori C."/>
            <person name="Ishida J.K."/>
            <person name="Kasahara H."/>
            <person name="Kiba T."/>
            <person name="Kim M.S."/>
            <person name="Koo N."/>
            <person name="Laohavisit A."/>
            <person name="Lee Y.H."/>
            <person name="Lumba S."/>
            <person name="McCourt P."/>
            <person name="Mortimer J.C."/>
            <person name="Mutuku J.M."/>
            <person name="Nomura T."/>
            <person name="Sasaki-Sekimoto Y."/>
            <person name="Seto Y."/>
            <person name="Wang Y."/>
            <person name="Wakatake T."/>
            <person name="Sakakibara H."/>
            <person name="Demura T."/>
            <person name="Yamaguchi S."/>
            <person name="Yoneyama K."/>
            <person name="Manabe R.I."/>
            <person name="Nelson D.C."/>
            <person name="Schulman A.H."/>
            <person name="Timko M.P."/>
            <person name="dePamphilis C.W."/>
            <person name="Choi D."/>
            <person name="Shirasu K."/>
        </authorList>
    </citation>
    <scope>NUCLEOTIDE SEQUENCE [LARGE SCALE GENOMIC DNA]</scope>
    <source>
        <strain evidence="4">cv. UVA1</strain>
    </source>
</reference>